<evidence type="ECO:0000256" key="1">
    <source>
        <dbReference type="ARBA" id="ARBA00001966"/>
    </source>
</evidence>
<dbReference type="SUPFAM" id="SSF54862">
    <property type="entry name" value="4Fe-4S ferredoxins"/>
    <property type="match status" value="1"/>
</dbReference>
<evidence type="ECO:0000313" key="12">
    <source>
        <dbReference type="EMBL" id="ADI22004.1"/>
    </source>
</evidence>
<dbReference type="GO" id="GO:0009055">
    <property type="term" value="F:electron transfer activity"/>
    <property type="evidence" value="ECO:0007669"/>
    <property type="project" value="UniProtKB-UniRule"/>
</dbReference>
<dbReference type="InterPro" id="IPR050157">
    <property type="entry name" value="PSI_iron-sulfur_center"/>
</dbReference>
<evidence type="ECO:0000256" key="5">
    <source>
        <dbReference type="ARBA" id="ARBA00022723"/>
    </source>
</evidence>
<evidence type="ECO:0000256" key="8">
    <source>
        <dbReference type="ARBA" id="ARBA00023014"/>
    </source>
</evidence>
<evidence type="ECO:0000256" key="2">
    <source>
        <dbReference type="ARBA" id="ARBA00003532"/>
    </source>
</evidence>
<evidence type="ECO:0000256" key="10">
    <source>
        <dbReference type="SAM" id="MobiDB-lite"/>
    </source>
</evidence>
<evidence type="ECO:0000256" key="4">
    <source>
        <dbReference type="ARBA" id="ARBA00022485"/>
    </source>
</evidence>
<keyword evidence="6 9" id="KW-0249">Electron transport</keyword>
<evidence type="ECO:0000256" key="3">
    <source>
        <dbReference type="ARBA" id="ARBA00022448"/>
    </source>
</evidence>
<dbReference type="Gene3D" id="3.30.70.20">
    <property type="match status" value="1"/>
</dbReference>
<name>E7C3I0_9BACT</name>
<dbReference type="AlphaFoldDB" id="E7C3I0"/>
<comment type="function">
    <text evidence="2 9">Ferredoxins are iron-sulfur proteins that transfer electrons in a wide variety of metabolic reactions.</text>
</comment>
<dbReference type="Pfam" id="PF00037">
    <property type="entry name" value="Fer4"/>
    <property type="match status" value="1"/>
</dbReference>
<dbReference type="GO" id="GO:0051539">
    <property type="term" value="F:4 iron, 4 sulfur cluster binding"/>
    <property type="evidence" value="ECO:0007669"/>
    <property type="project" value="UniProtKB-UniRule"/>
</dbReference>
<dbReference type="PROSITE" id="PS51379">
    <property type="entry name" value="4FE4S_FER_2"/>
    <property type="match status" value="1"/>
</dbReference>
<evidence type="ECO:0000259" key="11">
    <source>
        <dbReference type="PROSITE" id="PS51379"/>
    </source>
</evidence>
<dbReference type="EMBL" id="GU567972">
    <property type="protein sequence ID" value="ADI22004.1"/>
    <property type="molecule type" value="Genomic_DNA"/>
</dbReference>
<keyword evidence="3 9" id="KW-0813">Transport</keyword>
<organism evidence="12">
    <name type="scientific">uncultured myxobacterium HF0200_01L06</name>
    <dbReference type="NCBI Taxonomy" id="723556"/>
    <lineage>
        <taxon>Bacteria</taxon>
        <taxon>Pseudomonadati</taxon>
        <taxon>Myxococcota</taxon>
        <taxon>Myxococcia</taxon>
        <taxon>Myxococcales</taxon>
        <taxon>environmental samples</taxon>
    </lineage>
</organism>
<dbReference type="PROSITE" id="PS00198">
    <property type="entry name" value="4FE4S_FER_1"/>
    <property type="match status" value="1"/>
</dbReference>
<dbReference type="InterPro" id="IPR017900">
    <property type="entry name" value="4Fe4S_Fe_S_CS"/>
</dbReference>
<dbReference type="GO" id="GO:0046872">
    <property type="term" value="F:metal ion binding"/>
    <property type="evidence" value="ECO:0007669"/>
    <property type="project" value="UniProtKB-UniRule"/>
</dbReference>
<evidence type="ECO:0000256" key="6">
    <source>
        <dbReference type="ARBA" id="ARBA00022982"/>
    </source>
</evidence>
<accession>E7C3I0</accession>
<feature type="region of interest" description="Disordered" evidence="10">
    <location>
        <begin position="89"/>
        <end position="117"/>
    </location>
</feature>
<comment type="cofactor">
    <cofactor evidence="1 9">
        <name>[4Fe-4S] cluster</name>
        <dbReference type="ChEBI" id="CHEBI:49883"/>
    </cofactor>
</comment>
<keyword evidence="5 9" id="KW-0479">Metal-binding</keyword>
<sequence length="117" mass="13273">MTWVITSLCRDKVDMSCVEVCPVDCIVQYTGDDTDKFPNQLYIDPEECINCGVCEPECPWEAIFEDEQVPDVFEADTALNADIVEVRDQFEVPEKPDMDPPSADEVKANKEKWGYDG</sequence>
<keyword evidence="8 9" id="KW-0411">Iron-sulfur</keyword>
<dbReference type="InterPro" id="IPR017896">
    <property type="entry name" value="4Fe4S_Fe-S-bd"/>
</dbReference>
<proteinExistence type="predicted"/>
<dbReference type="PANTHER" id="PTHR24960:SF79">
    <property type="entry name" value="PHOTOSYSTEM I IRON-SULFUR CENTER"/>
    <property type="match status" value="1"/>
</dbReference>
<dbReference type="PRINTS" id="PR00354">
    <property type="entry name" value="7FE8SFRDOXIN"/>
</dbReference>
<protein>
    <recommendedName>
        <fullName evidence="9">Ferredoxin</fullName>
    </recommendedName>
</protein>
<evidence type="ECO:0000256" key="9">
    <source>
        <dbReference type="RuleBase" id="RU365098"/>
    </source>
</evidence>
<dbReference type="InterPro" id="IPR000813">
    <property type="entry name" value="7Fe_ferredoxin"/>
</dbReference>
<keyword evidence="4 9" id="KW-0004">4Fe-4S</keyword>
<evidence type="ECO:0000256" key="7">
    <source>
        <dbReference type="ARBA" id="ARBA00023004"/>
    </source>
</evidence>
<feature type="domain" description="4Fe-4S ferredoxin-type" evidence="11">
    <location>
        <begin position="39"/>
        <end position="68"/>
    </location>
</feature>
<dbReference type="PANTHER" id="PTHR24960">
    <property type="entry name" value="PHOTOSYSTEM I IRON-SULFUR CENTER-RELATED"/>
    <property type="match status" value="1"/>
</dbReference>
<reference evidence="12" key="1">
    <citation type="submission" date="2010-01" db="EMBL/GenBank/DDBJ databases">
        <title>Genome fragments of uncultured bacteria from the North Pacific subtropical Gyre.</title>
        <authorList>
            <person name="Pham V.D."/>
            <person name="Delong E.F."/>
        </authorList>
    </citation>
    <scope>NUCLEOTIDE SEQUENCE</scope>
</reference>
<keyword evidence="7 9" id="KW-0408">Iron</keyword>